<evidence type="ECO:0000313" key="5">
    <source>
        <dbReference type="EMBL" id="GAA4448833.1"/>
    </source>
</evidence>
<accession>A0ABP8MFY7</accession>
<dbReference type="RefSeq" id="WP_344821775.1">
    <property type="nucleotide sequence ID" value="NZ_BAABEZ010000001.1"/>
</dbReference>
<sequence>MCNPLLCSQKDLPILSRDMDLKTLGKTLGKTYQSADPVRHVVIDNFFDPDFLERVLQEFPDMDKAKEVRSFSNTNEKKAITKGESLFGECSKRLARFLNAEEMLDFLQELTGIKETLIPDPHFAGGGFHATKPGGYLKIHADFNKHNDTGLDRRVNLLVFLNKDWQEGYGGHFEFWDKEMKHCTSRVLPVFNRVVIFSTTSDSYHGHPDPLTCPEDRNRRSMAIYYYTNGRPDEELSQNGSKHNTLFVGRSGVRKDVSKFRDRLRLFIPPIILRIFNRF</sequence>
<keyword evidence="3" id="KW-0560">Oxidoreductase</keyword>
<gene>
    <name evidence="5" type="ORF">GCM10023092_02030</name>
</gene>
<evidence type="ECO:0000313" key="6">
    <source>
        <dbReference type="Proteomes" id="UP001501410"/>
    </source>
</evidence>
<comment type="caution">
    <text evidence="5">The sequence shown here is derived from an EMBL/GenBank/DDBJ whole genome shotgun (WGS) entry which is preliminary data.</text>
</comment>
<keyword evidence="2" id="KW-0223">Dioxygenase</keyword>
<dbReference type="Gene3D" id="2.60.120.620">
    <property type="entry name" value="q2cbj1_9rhob like domain"/>
    <property type="match status" value="1"/>
</dbReference>
<reference evidence="6" key="1">
    <citation type="journal article" date="2019" name="Int. J. Syst. Evol. Microbiol.">
        <title>The Global Catalogue of Microorganisms (GCM) 10K type strain sequencing project: providing services to taxonomists for standard genome sequencing and annotation.</title>
        <authorList>
            <consortium name="The Broad Institute Genomics Platform"/>
            <consortium name="The Broad Institute Genome Sequencing Center for Infectious Disease"/>
            <person name="Wu L."/>
            <person name="Ma J."/>
        </authorList>
    </citation>
    <scope>NUCLEOTIDE SEQUENCE [LARGE SCALE GENOMIC DNA]</scope>
    <source>
        <strain evidence="6">JCM 31921</strain>
    </source>
</reference>
<evidence type="ECO:0000256" key="1">
    <source>
        <dbReference type="ARBA" id="ARBA00001961"/>
    </source>
</evidence>
<dbReference type="InterPro" id="IPR044862">
    <property type="entry name" value="Pro_4_hyd_alph_FE2OG_OXY"/>
</dbReference>
<dbReference type="PANTHER" id="PTHR12117:SF0">
    <property type="entry name" value="PROLYL 3-HYDROXYLASE OGFOD1"/>
    <property type="match status" value="1"/>
</dbReference>
<protein>
    <recommendedName>
        <fullName evidence="4">Prolyl 4-hydroxylase alpha subunit domain-containing protein</fullName>
    </recommendedName>
</protein>
<evidence type="ECO:0000259" key="4">
    <source>
        <dbReference type="SMART" id="SM00702"/>
    </source>
</evidence>
<dbReference type="Pfam" id="PF13640">
    <property type="entry name" value="2OG-FeII_Oxy_3"/>
    <property type="match status" value="1"/>
</dbReference>
<dbReference type="InterPro" id="IPR051842">
    <property type="entry name" value="uS12_prolyl_hydroxylase"/>
</dbReference>
<keyword evidence="6" id="KW-1185">Reference proteome</keyword>
<dbReference type="InterPro" id="IPR006620">
    <property type="entry name" value="Pro_4_hyd_alph"/>
</dbReference>
<dbReference type="Proteomes" id="UP001501410">
    <property type="component" value="Unassembled WGS sequence"/>
</dbReference>
<dbReference type="PANTHER" id="PTHR12117">
    <property type="entry name" value="HISTONE ACETYLTRANSFERASE COMPLEX"/>
    <property type="match status" value="1"/>
</dbReference>
<evidence type="ECO:0000256" key="3">
    <source>
        <dbReference type="ARBA" id="ARBA00023002"/>
    </source>
</evidence>
<proteinExistence type="predicted"/>
<evidence type="ECO:0000256" key="2">
    <source>
        <dbReference type="ARBA" id="ARBA00022964"/>
    </source>
</evidence>
<feature type="domain" description="Prolyl 4-hydroxylase alpha subunit" evidence="4">
    <location>
        <begin position="38"/>
        <end position="227"/>
    </location>
</feature>
<name>A0ABP8MFY7_9BACT</name>
<comment type="cofactor">
    <cofactor evidence="1">
        <name>L-ascorbate</name>
        <dbReference type="ChEBI" id="CHEBI:38290"/>
    </cofactor>
</comment>
<dbReference type="EMBL" id="BAABEZ010000001">
    <property type="protein sequence ID" value="GAA4448833.1"/>
    <property type="molecule type" value="Genomic_DNA"/>
</dbReference>
<dbReference type="SMART" id="SM00702">
    <property type="entry name" value="P4Hc"/>
    <property type="match status" value="1"/>
</dbReference>
<organism evidence="5 6">
    <name type="scientific">Rurimicrobium arvi</name>
    <dbReference type="NCBI Taxonomy" id="2049916"/>
    <lineage>
        <taxon>Bacteria</taxon>
        <taxon>Pseudomonadati</taxon>
        <taxon>Bacteroidota</taxon>
        <taxon>Chitinophagia</taxon>
        <taxon>Chitinophagales</taxon>
        <taxon>Chitinophagaceae</taxon>
        <taxon>Rurimicrobium</taxon>
    </lineage>
</organism>